<gene>
    <name evidence="2" type="ORF">KP509_16G017100</name>
</gene>
<dbReference type="OrthoDB" id="10260545at2759"/>
<organism evidence="2 3">
    <name type="scientific">Ceratopteris richardii</name>
    <name type="common">Triangle waterfern</name>
    <dbReference type="NCBI Taxonomy" id="49495"/>
    <lineage>
        <taxon>Eukaryota</taxon>
        <taxon>Viridiplantae</taxon>
        <taxon>Streptophyta</taxon>
        <taxon>Embryophyta</taxon>
        <taxon>Tracheophyta</taxon>
        <taxon>Polypodiopsida</taxon>
        <taxon>Polypodiidae</taxon>
        <taxon>Polypodiales</taxon>
        <taxon>Pteridineae</taxon>
        <taxon>Pteridaceae</taxon>
        <taxon>Parkerioideae</taxon>
        <taxon>Ceratopteris</taxon>
    </lineage>
</organism>
<proteinExistence type="predicted"/>
<dbReference type="Proteomes" id="UP000825935">
    <property type="component" value="Chromosome 16"/>
</dbReference>
<comment type="caution">
    <text evidence="2">The sequence shown here is derived from an EMBL/GenBank/DDBJ whole genome shotgun (WGS) entry which is preliminary data.</text>
</comment>
<accession>A0A8T2T2K7</accession>
<dbReference type="AlphaFoldDB" id="A0A8T2T2K7"/>
<evidence type="ECO:0000313" key="3">
    <source>
        <dbReference type="Proteomes" id="UP000825935"/>
    </source>
</evidence>
<feature type="region of interest" description="Disordered" evidence="1">
    <location>
        <begin position="148"/>
        <end position="169"/>
    </location>
</feature>
<name>A0A8T2T2K7_CERRI</name>
<sequence>MNTESIYPAGMEEEKTLSSILSVRTVDAVPLQTATASLMKVYQTDGHDSATSISVVHDKLAIVVQRSECNNSAIQVSLSSANNCSLVGNSSDSTENCCRLSRLGFPSDLHRYCKYVDIKESCKRHVYHQKLTPPAQAGHLPTWSSVAKPKTPPHHLKGRWPPPTSAATSSRQISYLIEPRLQEIARRNQVNSPLTNSSKCSGQLILDEQRWPPLGNIQPMISKTHPHGEQLILDEQCWPSLGNFKNQNSRGQASCISSNSKTIQPFTQNRTNVAREALFKAKSACFPPIFLMVNRDFIVISPLKQNLLLTLSLMGRNSTADAAEDAPSPIPKTNSMKRQILVGKFKAFSSFGHFMLGHDAKRVRTESNAGGTSTISESLSVEYFVRRFQAKDVVTEMEVEYCSFNWKKVDYICTLYGQRVGVSVTRAMSFPDPKEFSAQMANRLLHKKLFGLHASLLYDKVVARHGVSKRHSFSQCILHVWCETQQTVRLLQKEYDAVSQELDIADDVIMVLTVADGYHARPIFYEYLLRDEPK</sequence>
<evidence type="ECO:0000313" key="2">
    <source>
        <dbReference type="EMBL" id="KAH7387329.1"/>
    </source>
</evidence>
<protein>
    <submittedName>
        <fullName evidence="2">Uncharacterized protein</fullName>
    </submittedName>
</protein>
<evidence type="ECO:0000256" key="1">
    <source>
        <dbReference type="SAM" id="MobiDB-lite"/>
    </source>
</evidence>
<dbReference type="EMBL" id="CM035421">
    <property type="protein sequence ID" value="KAH7387329.1"/>
    <property type="molecule type" value="Genomic_DNA"/>
</dbReference>
<keyword evidence="3" id="KW-1185">Reference proteome</keyword>
<reference evidence="2" key="1">
    <citation type="submission" date="2021-08" db="EMBL/GenBank/DDBJ databases">
        <title>WGS assembly of Ceratopteris richardii.</title>
        <authorList>
            <person name="Marchant D.B."/>
            <person name="Chen G."/>
            <person name="Jenkins J."/>
            <person name="Shu S."/>
            <person name="Leebens-Mack J."/>
            <person name="Grimwood J."/>
            <person name="Schmutz J."/>
            <person name="Soltis P."/>
            <person name="Soltis D."/>
            <person name="Chen Z.-H."/>
        </authorList>
    </citation>
    <scope>NUCLEOTIDE SEQUENCE</scope>
    <source>
        <strain evidence="2">Whitten #5841</strain>
        <tissue evidence="2">Leaf</tissue>
    </source>
</reference>